<sequence length="93" mass="10617">MVFEPTKKFLTIVPWVRVTGHFGLNYWSKFPSPYVDGCSFTEPPCPVQPGRFYTTTIQTKVPNKQYNNKVQIALSDQNSKTIACVELHLVIQP</sequence>
<dbReference type="EMBL" id="NIRI02000076">
    <property type="protein sequence ID" value="KAG5441893.1"/>
    <property type="molecule type" value="Genomic_DNA"/>
</dbReference>
<evidence type="ECO:0000313" key="3">
    <source>
        <dbReference type="Proteomes" id="UP000286415"/>
    </source>
</evidence>
<accession>A0A419Q284</accession>
<dbReference type="Gene3D" id="2.60.40.770">
    <property type="match status" value="1"/>
</dbReference>
<dbReference type="InParanoid" id="A0A419Q284"/>
<comment type="caution">
    <text evidence="2">The sequence shown here is derived from an EMBL/GenBank/DDBJ whole genome shotgun (WGS) entry which is preliminary data.</text>
</comment>
<feature type="domain" description="MD-2-related lipid-recognition" evidence="1">
    <location>
        <begin position="29"/>
        <end position="88"/>
    </location>
</feature>
<evidence type="ECO:0000313" key="2">
    <source>
        <dbReference type="EMBL" id="KAG5441893.1"/>
    </source>
</evidence>
<reference evidence="2 3" key="1">
    <citation type="journal article" date="2018" name="Biotechnol. Adv.">
        <title>Improved genomic resources and new bioinformatic workflow for the carcinogenic parasite Clonorchis sinensis: Biotechnological implications.</title>
        <authorList>
            <person name="Wang D."/>
            <person name="Korhonen P.K."/>
            <person name="Gasser R.B."/>
            <person name="Young N.D."/>
        </authorList>
    </citation>
    <scope>NUCLEOTIDE SEQUENCE [LARGE SCALE GENOMIC DNA]</scope>
    <source>
        <strain evidence="2">Cs-k2</strain>
    </source>
</reference>
<dbReference type="SUPFAM" id="SSF81296">
    <property type="entry name" value="E set domains"/>
    <property type="match status" value="1"/>
</dbReference>
<proteinExistence type="predicted"/>
<organism evidence="2 3">
    <name type="scientific">Clonorchis sinensis</name>
    <name type="common">Chinese liver fluke</name>
    <dbReference type="NCBI Taxonomy" id="79923"/>
    <lineage>
        <taxon>Eukaryota</taxon>
        <taxon>Metazoa</taxon>
        <taxon>Spiralia</taxon>
        <taxon>Lophotrochozoa</taxon>
        <taxon>Platyhelminthes</taxon>
        <taxon>Trematoda</taxon>
        <taxon>Digenea</taxon>
        <taxon>Opisthorchiida</taxon>
        <taxon>Opisthorchiata</taxon>
        <taxon>Opisthorchiidae</taxon>
        <taxon>Clonorchis</taxon>
    </lineage>
</organism>
<name>A0A419Q284_CLOSI</name>
<dbReference type="OrthoDB" id="10367652at2759"/>
<dbReference type="InterPro" id="IPR014756">
    <property type="entry name" value="Ig_E-set"/>
</dbReference>
<keyword evidence="3" id="KW-1185">Reference proteome</keyword>
<gene>
    <name evidence="2" type="ORF">CSKR_106337</name>
</gene>
<dbReference type="Proteomes" id="UP000286415">
    <property type="component" value="Unassembled WGS sequence"/>
</dbReference>
<dbReference type="AlphaFoldDB" id="A0A419Q284"/>
<evidence type="ECO:0000259" key="1">
    <source>
        <dbReference type="Pfam" id="PF02221"/>
    </source>
</evidence>
<dbReference type="InterPro" id="IPR003172">
    <property type="entry name" value="ML_dom"/>
</dbReference>
<reference evidence="2 3" key="2">
    <citation type="journal article" date="2021" name="Genomics">
        <title>High-quality reference genome for Clonorchis sinensis.</title>
        <authorList>
            <person name="Young N.D."/>
            <person name="Stroehlein A.J."/>
            <person name="Kinkar L."/>
            <person name="Wang T."/>
            <person name="Sohn W.M."/>
            <person name="Chang B.C.H."/>
            <person name="Kaur P."/>
            <person name="Weisz D."/>
            <person name="Dudchenko O."/>
            <person name="Aiden E.L."/>
            <person name="Korhonen P.K."/>
            <person name="Gasser R.B."/>
        </authorList>
    </citation>
    <scope>NUCLEOTIDE SEQUENCE [LARGE SCALE GENOMIC DNA]</scope>
    <source>
        <strain evidence="2">Cs-k2</strain>
    </source>
</reference>
<protein>
    <recommendedName>
        <fullName evidence="1">MD-2-related lipid-recognition domain-containing protein</fullName>
    </recommendedName>
</protein>
<dbReference type="Pfam" id="PF02221">
    <property type="entry name" value="E1_DerP2_DerF2"/>
    <property type="match status" value="1"/>
</dbReference>